<feature type="transmembrane region" description="Helical" evidence="1">
    <location>
        <begin position="123"/>
        <end position="146"/>
    </location>
</feature>
<keyword evidence="3" id="KW-1185">Reference proteome</keyword>
<dbReference type="RefSeq" id="WP_330482844.1">
    <property type="nucleotide sequence ID" value="NZ_JAZBJZ010000018.1"/>
</dbReference>
<keyword evidence="1" id="KW-1133">Transmembrane helix</keyword>
<keyword evidence="1" id="KW-0472">Membrane</keyword>
<evidence type="ECO:0000256" key="1">
    <source>
        <dbReference type="SAM" id="Phobius"/>
    </source>
</evidence>
<dbReference type="AlphaFoldDB" id="A0AAW9PZD7"/>
<organism evidence="2 3">
    <name type="scientific">Tumidithrix elongata BACA0141</name>
    <dbReference type="NCBI Taxonomy" id="2716417"/>
    <lineage>
        <taxon>Bacteria</taxon>
        <taxon>Bacillati</taxon>
        <taxon>Cyanobacteriota</taxon>
        <taxon>Cyanophyceae</taxon>
        <taxon>Pseudanabaenales</taxon>
        <taxon>Pseudanabaenaceae</taxon>
        <taxon>Tumidithrix</taxon>
        <taxon>Tumidithrix elongata</taxon>
    </lineage>
</organism>
<name>A0AAW9PZD7_9CYAN</name>
<reference evidence="2" key="1">
    <citation type="submission" date="2024-01" db="EMBL/GenBank/DDBJ databases">
        <title>Bank of Algae and Cyanobacteria of the Azores (BACA) strain genomes.</title>
        <authorList>
            <person name="Luz R."/>
            <person name="Cordeiro R."/>
            <person name="Fonseca A."/>
            <person name="Goncalves V."/>
        </authorList>
    </citation>
    <scope>NUCLEOTIDE SEQUENCE</scope>
    <source>
        <strain evidence="2">BACA0141</strain>
    </source>
</reference>
<evidence type="ECO:0000313" key="3">
    <source>
        <dbReference type="Proteomes" id="UP001333818"/>
    </source>
</evidence>
<dbReference type="Proteomes" id="UP001333818">
    <property type="component" value="Unassembled WGS sequence"/>
</dbReference>
<comment type="caution">
    <text evidence="2">The sequence shown here is derived from an EMBL/GenBank/DDBJ whole genome shotgun (WGS) entry which is preliminary data.</text>
</comment>
<feature type="transmembrane region" description="Helical" evidence="1">
    <location>
        <begin position="12"/>
        <end position="28"/>
    </location>
</feature>
<proteinExistence type="predicted"/>
<feature type="transmembrane region" description="Helical" evidence="1">
    <location>
        <begin position="89"/>
        <end position="111"/>
    </location>
</feature>
<feature type="transmembrane region" description="Helical" evidence="1">
    <location>
        <begin position="57"/>
        <end position="77"/>
    </location>
</feature>
<sequence length="147" mass="16109">MQSSPLSKYGSWFHLAFLVLGYTAAGWILADYNASWIVWLGTIAVALHLSKAGTAAIAVATTWIVLLVGIGALTWSYPKHFPIGGAKAVAWSLILVWIYALLMVLLLAFANRPIQAIGLTKKQGFYCLVILTWTSLLLGWLVYQLIT</sequence>
<keyword evidence="1" id="KW-0812">Transmembrane</keyword>
<protein>
    <submittedName>
        <fullName evidence="2">Uncharacterized protein</fullName>
    </submittedName>
</protein>
<evidence type="ECO:0000313" key="2">
    <source>
        <dbReference type="EMBL" id="MEE3716415.1"/>
    </source>
</evidence>
<accession>A0AAW9PZD7</accession>
<dbReference type="EMBL" id="JAZBJZ010000018">
    <property type="protein sequence ID" value="MEE3716415.1"/>
    <property type="molecule type" value="Genomic_DNA"/>
</dbReference>
<gene>
    <name evidence="2" type="ORF">V2H45_06635</name>
</gene>